<evidence type="ECO:0000313" key="2">
    <source>
        <dbReference type="Proteomes" id="UP000789920"/>
    </source>
</evidence>
<dbReference type="EMBL" id="CAJVQC010017957">
    <property type="protein sequence ID" value="CAG8689431.1"/>
    <property type="molecule type" value="Genomic_DNA"/>
</dbReference>
<feature type="non-terminal residue" evidence="1">
    <location>
        <position position="1"/>
    </location>
</feature>
<protein>
    <submittedName>
        <fullName evidence="1">28564_t:CDS:1</fullName>
    </submittedName>
</protein>
<reference evidence="1" key="1">
    <citation type="submission" date="2021-06" db="EMBL/GenBank/DDBJ databases">
        <authorList>
            <person name="Kallberg Y."/>
            <person name="Tangrot J."/>
            <person name="Rosling A."/>
        </authorList>
    </citation>
    <scope>NUCLEOTIDE SEQUENCE</scope>
    <source>
        <strain evidence="1">MA461A</strain>
    </source>
</reference>
<sequence length="62" mass="7036">NVIISKEISIDTDKELGEISDNTSDDIKLSICNTCTKRKHTYIDIETQTDTIIYTETMIPDV</sequence>
<organism evidence="1 2">
    <name type="scientific">Racocetra persica</name>
    <dbReference type="NCBI Taxonomy" id="160502"/>
    <lineage>
        <taxon>Eukaryota</taxon>
        <taxon>Fungi</taxon>
        <taxon>Fungi incertae sedis</taxon>
        <taxon>Mucoromycota</taxon>
        <taxon>Glomeromycotina</taxon>
        <taxon>Glomeromycetes</taxon>
        <taxon>Diversisporales</taxon>
        <taxon>Gigasporaceae</taxon>
        <taxon>Racocetra</taxon>
    </lineage>
</organism>
<proteinExistence type="predicted"/>
<evidence type="ECO:0000313" key="1">
    <source>
        <dbReference type="EMBL" id="CAG8689431.1"/>
    </source>
</evidence>
<gene>
    <name evidence="1" type="ORF">RPERSI_LOCUS9466</name>
</gene>
<accession>A0ACA9P3W3</accession>
<dbReference type="Proteomes" id="UP000789920">
    <property type="component" value="Unassembled WGS sequence"/>
</dbReference>
<name>A0ACA9P3W3_9GLOM</name>
<keyword evidence="2" id="KW-1185">Reference proteome</keyword>
<comment type="caution">
    <text evidence="1">The sequence shown here is derived from an EMBL/GenBank/DDBJ whole genome shotgun (WGS) entry which is preliminary data.</text>
</comment>